<dbReference type="PANTHER" id="PTHR45527:SF1">
    <property type="entry name" value="FATTY ACID SYNTHASE"/>
    <property type="match status" value="1"/>
</dbReference>
<dbReference type="InterPro" id="IPR000873">
    <property type="entry name" value="AMP-dep_synth/lig_dom"/>
</dbReference>
<evidence type="ECO:0000259" key="3">
    <source>
        <dbReference type="Pfam" id="PF00501"/>
    </source>
</evidence>
<accession>A0AA39QSB2</accession>
<dbReference type="SUPFAM" id="SSF56801">
    <property type="entry name" value="Acetyl-CoA synthetase-like"/>
    <property type="match status" value="1"/>
</dbReference>
<dbReference type="PROSITE" id="PS00455">
    <property type="entry name" value="AMP_BINDING"/>
    <property type="match status" value="1"/>
</dbReference>
<dbReference type="InterPro" id="IPR001242">
    <property type="entry name" value="Condensation_dom"/>
</dbReference>
<feature type="domain" description="AMP-dependent synthetase/ligase" evidence="3">
    <location>
        <begin position="361"/>
        <end position="678"/>
    </location>
</feature>
<evidence type="ECO:0000313" key="6">
    <source>
        <dbReference type="Proteomes" id="UP001166286"/>
    </source>
</evidence>
<dbReference type="Pfam" id="PF00668">
    <property type="entry name" value="Condensation"/>
    <property type="match status" value="2"/>
</dbReference>
<evidence type="ECO:0000256" key="2">
    <source>
        <dbReference type="ARBA" id="ARBA00022553"/>
    </source>
</evidence>
<proteinExistence type="predicted"/>
<dbReference type="Gene3D" id="3.30.300.30">
    <property type="match status" value="1"/>
</dbReference>
<dbReference type="Pfam" id="PF00501">
    <property type="entry name" value="AMP-binding"/>
    <property type="match status" value="1"/>
</dbReference>
<dbReference type="Gene3D" id="3.30.559.10">
    <property type="entry name" value="Chloramphenicol acetyltransferase-like domain"/>
    <property type="match status" value="1"/>
</dbReference>
<name>A0AA39QSB2_9LECA</name>
<dbReference type="InterPro" id="IPR045851">
    <property type="entry name" value="AMP-bd_C_sf"/>
</dbReference>
<evidence type="ECO:0000259" key="4">
    <source>
        <dbReference type="Pfam" id="PF00668"/>
    </source>
</evidence>
<evidence type="ECO:0000313" key="5">
    <source>
        <dbReference type="EMBL" id="KAK0506976.1"/>
    </source>
</evidence>
<feature type="domain" description="Condensation" evidence="4">
    <location>
        <begin position="8"/>
        <end position="150"/>
    </location>
</feature>
<protein>
    <submittedName>
        <fullName evidence="5">Uncharacterized protein</fullName>
    </submittedName>
</protein>
<dbReference type="CDD" id="cd05930">
    <property type="entry name" value="A_NRPS"/>
    <property type="match status" value="1"/>
</dbReference>
<dbReference type="GO" id="GO:0031177">
    <property type="term" value="F:phosphopantetheine binding"/>
    <property type="evidence" value="ECO:0007669"/>
    <property type="project" value="TreeGrafter"/>
</dbReference>
<keyword evidence="1" id="KW-0596">Phosphopantetheine</keyword>
<dbReference type="Proteomes" id="UP001166286">
    <property type="component" value="Unassembled WGS sequence"/>
</dbReference>
<evidence type="ECO:0000256" key="1">
    <source>
        <dbReference type="ARBA" id="ARBA00022450"/>
    </source>
</evidence>
<dbReference type="GO" id="GO:0044550">
    <property type="term" value="P:secondary metabolite biosynthetic process"/>
    <property type="evidence" value="ECO:0007669"/>
    <property type="project" value="TreeGrafter"/>
</dbReference>
<dbReference type="AlphaFoldDB" id="A0AA39QSB2"/>
<dbReference type="PANTHER" id="PTHR45527">
    <property type="entry name" value="NONRIBOSOMAL PEPTIDE SYNTHETASE"/>
    <property type="match status" value="1"/>
</dbReference>
<comment type="caution">
    <text evidence="5">The sequence shown here is derived from an EMBL/GenBank/DDBJ whole genome shotgun (WGS) entry which is preliminary data.</text>
</comment>
<dbReference type="InterPro" id="IPR020845">
    <property type="entry name" value="AMP-binding_CS"/>
</dbReference>
<dbReference type="EMBL" id="JAFEKC020000026">
    <property type="protein sequence ID" value="KAK0506976.1"/>
    <property type="molecule type" value="Genomic_DNA"/>
</dbReference>
<dbReference type="Gene3D" id="3.30.559.30">
    <property type="entry name" value="Nonribosomal peptide synthetase, condensation domain"/>
    <property type="match status" value="1"/>
</dbReference>
<gene>
    <name evidence="5" type="ORF">JMJ35_010676</name>
</gene>
<dbReference type="Gene3D" id="3.40.50.12780">
    <property type="entry name" value="N-terminal domain of ligase-like"/>
    <property type="match status" value="1"/>
</dbReference>
<organism evidence="5 6">
    <name type="scientific">Cladonia borealis</name>
    <dbReference type="NCBI Taxonomy" id="184061"/>
    <lineage>
        <taxon>Eukaryota</taxon>
        <taxon>Fungi</taxon>
        <taxon>Dikarya</taxon>
        <taxon>Ascomycota</taxon>
        <taxon>Pezizomycotina</taxon>
        <taxon>Lecanoromycetes</taxon>
        <taxon>OSLEUM clade</taxon>
        <taxon>Lecanoromycetidae</taxon>
        <taxon>Lecanorales</taxon>
        <taxon>Lecanorineae</taxon>
        <taxon>Cladoniaceae</taxon>
        <taxon>Cladonia</taxon>
    </lineage>
</organism>
<dbReference type="SUPFAM" id="SSF52777">
    <property type="entry name" value="CoA-dependent acyltransferases"/>
    <property type="match status" value="2"/>
</dbReference>
<dbReference type="GO" id="GO:0043041">
    <property type="term" value="P:amino acid activation for nonribosomal peptide biosynthetic process"/>
    <property type="evidence" value="ECO:0007669"/>
    <property type="project" value="TreeGrafter"/>
</dbReference>
<dbReference type="GO" id="GO:0003824">
    <property type="term" value="F:catalytic activity"/>
    <property type="evidence" value="ECO:0007669"/>
    <property type="project" value="InterPro"/>
</dbReference>
<dbReference type="InterPro" id="IPR023213">
    <property type="entry name" value="CAT-like_dom_sf"/>
</dbReference>
<dbReference type="InterPro" id="IPR042099">
    <property type="entry name" value="ANL_N_sf"/>
</dbReference>
<dbReference type="GO" id="GO:0005737">
    <property type="term" value="C:cytoplasm"/>
    <property type="evidence" value="ECO:0007669"/>
    <property type="project" value="TreeGrafter"/>
</dbReference>
<keyword evidence="6" id="KW-1185">Reference proteome</keyword>
<keyword evidence="2" id="KW-0597">Phosphoprotein</keyword>
<sequence length="836" mass="92443">MNTGALHLEVASIDEEEDVNRAVELLQDHHVYDVARGQTMRCMLLSMSSEQHYFVAGLHPLVADGMSFQSILKGVQQLYIARDHDQAYKAHQFSYYSEKQHANLATGAFDGELEFWKAEMAVPPPPLPILTLSRASSRPASSVYENERALLRLAAFRVLLLRYSPAGNGEDVAVGIGDGNRTESEMMDVIGPFVNSLALRLPIQSSARFYQLLQNVRDKAFAALANSKVPFQVLLNELKVSRSTSHTPLFQTFINYRQGLHKTEHWGKDDDSLAVYSVEIAISKIVYDTLVVRKDLCGLVEVQTLAKSYERLVEAFTTDPDSPLNSPDLFTAAEIQEALRFSRGPSWRSQWPETVIQRIDQIAQSQPQEVAVRCRTTTSTYAEVLAHENAIAAALRVARVTIASPVAVLLEPSHAWVSSLLGIMRAGAVHLPLDLSLPWARLAAMVHDCQPNIVLVDKDSMQYVSKLERSDMQVVDISSIERQDEATAILASADDLAVILYTSGSSGAPKGIMLKHEGLRNWTEPLGQTFNLGREVILQQTSPTFDLSLIQVFTALCFGGSLCIISRQQRGDAEAISKMISDEGVTFTGATPSEYTTWLHYGKRNLHSCAVWKTAVCAGEPVPASLVGQFASLGRTDLTLYNVYGPTETSFTCTATQVCLSTSSGDIAAVRPLPDYSVFIPNVLDKPKDDVWDWKTMHRSGDLERWLDDGQLLVEGRIDTQVKLRGLRIDLAEIEHAILEVAHGELCEAVVSVRKSSLDQPEFIVAHIVWAQTDNNRRDLGVIQSRLSKRLPKYMCPAAFVSLNKMPTTTSGKLDRRLIADLPLPSVANRLGDGEE</sequence>
<feature type="domain" description="Condensation" evidence="4">
    <location>
        <begin position="153"/>
        <end position="335"/>
    </location>
</feature>
<reference evidence="5" key="1">
    <citation type="submission" date="2023-03" db="EMBL/GenBank/DDBJ databases">
        <title>Complete genome of Cladonia borealis.</title>
        <authorList>
            <person name="Park H."/>
        </authorList>
    </citation>
    <scope>NUCLEOTIDE SEQUENCE</scope>
    <source>
        <strain evidence="5">ANT050790</strain>
    </source>
</reference>